<accession>A0ACC2SL68</accession>
<comment type="caution">
    <text evidence="1">The sequence shown here is derived from an EMBL/GenBank/DDBJ whole genome shotgun (WGS) entry which is preliminary data.</text>
</comment>
<evidence type="ECO:0000313" key="1">
    <source>
        <dbReference type="EMBL" id="KAJ9063085.1"/>
    </source>
</evidence>
<organism evidence="1 2">
    <name type="scientific">Entomophthora muscae</name>
    <dbReference type="NCBI Taxonomy" id="34485"/>
    <lineage>
        <taxon>Eukaryota</taxon>
        <taxon>Fungi</taxon>
        <taxon>Fungi incertae sedis</taxon>
        <taxon>Zoopagomycota</taxon>
        <taxon>Entomophthoromycotina</taxon>
        <taxon>Entomophthoromycetes</taxon>
        <taxon>Entomophthorales</taxon>
        <taxon>Entomophthoraceae</taxon>
        <taxon>Entomophthora</taxon>
    </lineage>
</organism>
<name>A0ACC2SL68_9FUNG</name>
<dbReference type="EMBL" id="QTSX02004980">
    <property type="protein sequence ID" value="KAJ9063085.1"/>
    <property type="molecule type" value="Genomic_DNA"/>
</dbReference>
<reference evidence="1" key="1">
    <citation type="submission" date="2022-04" db="EMBL/GenBank/DDBJ databases">
        <title>Genome of the entomopathogenic fungus Entomophthora muscae.</title>
        <authorList>
            <person name="Elya C."/>
            <person name="Lovett B.R."/>
            <person name="Lee E."/>
            <person name="Macias A.M."/>
            <person name="Hajek A.E."/>
            <person name="De Bivort B.L."/>
            <person name="Kasson M.T."/>
            <person name="De Fine Licht H.H."/>
            <person name="Stajich J.E."/>
        </authorList>
    </citation>
    <scope>NUCLEOTIDE SEQUENCE</scope>
    <source>
        <strain evidence="1">Berkeley</strain>
    </source>
</reference>
<sequence>MCYKFEYKTYQLVPASTQEIYLFYPPKYFQTCLQTIRSCSQSRVVIQLGSEKPEAKQLNFVELVLAGKPILNNYVKRSKQDNLKPTKVPVPGSNPKHQLVPSTPATCFSQWFSQYYLNFRCHCIQKPQDYHQGNPINKQGSNQQIPDLNLKPVHKYNANVVKQLYDVKPIKWYYTSEILMPKLKHEYGGETRISPRSNQ</sequence>
<dbReference type="Proteomes" id="UP001165960">
    <property type="component" value="Unassembled WGS sequence"/>
</dbReference>
<keyword evidence="2" id="KW-1185">Reference proteome</keyword>
<proteinExistence type="predicted"/>
<gene>
    <name evidence="1" type="ORF">DSO57_1004015</name>
</gene>
<protein>
    <submittedName>
        <fullName evidence="1">Uncharacterized protein</fullName>
    </submittedName>
</protein>
<evidence type="ECO:0000313" key="2">
    <source>
        <dbReference type="Proteomes" id="UP001165960"/>
    </source>
</evidence>